<dbReference type="SUPFAM" id="SSF49785">
    <property type="entry name" value="Galactose-binding domain-like"/>
    <property type="match status" value="2"/>
</dbReference>
<name>A0A3N4ME28_9BACT</name>
<dbReference type="Proteomes" id="UP000279089">
    <property type="component" value="Unassembled WGS sequence"/>
</dbReference>
<dbReference type="Gene3D" id="2.60.120.260">
    <property type="entry name" value="Galactose-binding domain-like"/>
    <property type="match status" value="2"/>
</dbReference>
<dbReference type="RefSeq" id="WP_120515632.1">
    <property type="nucleotide sequence ID" value="NZ_QXZY01000003.1"/>
</dbReference>
<keyword evidence="1" id="KW-0732">Signal</keyword>
<dbReference type="Pfam" id="PF17957">
    <property type="entry name" value="Big_7"/>
    <property type="match status" value="1"/>
</dbReference>
<dbReference type="InterPro" id="IPR013783">
    <property type="entry name" value="Ig-like_fold"/>
</dbReference>
<gene>
    <name evidence="3" type="ORF">EG028_03310</name>
</gene>
<dbReference type="Gene3D" id="2.60.120.200">
    <property type="match status" value="1"/>
</dbReference>
<comment type="caution">
    <text evidence="3">The sequence shown here is derived from an EMBL/GenBank/DDBJ whole genome shotgun (WGS) entry which is preliminary data.</text>
</comment>
<dbReference type="AlphaFoldDB" id="A0A3N4ME28"/>
<dbReference type="Pfam" id="PF18962">
    <property type="entry name" value="Por_Secre_tail"/>
    <property type="match status" value="1"/>
</dbReference>
<feature type="domain" description="F5/8 type C" evidence="2">
    <location>
        <begin position="352"/>
        <end position="470"/>
    </location>
</feature>
<dbReference type="EMBL" id="RMBX01000002">
    <property type="protein sequence ID" value="RPD42222.1"/>
    <property type="molecule type" value="Genomic_DNA"/>
</dbReference>
<dbReference type="InterPro" id="IPR008979">
    <property type="entry name" value="Galactose-bd-like_sf"/>
</dbReference>
<accession>A0A3N4ME28</accession>
<organism evidence="3 4">
    <name type="scientific">Chitinophaga barathri</name>
    <dbReference type="NCBI Taxonomy" id="1647451"/>
    <lineage>
        <taxon>Bacteria</taxon>
        <taxon>Pseudomonadati</taxon>
        <taxon>Bacteroidota</taxon>
        <taxon>Chitinophagia</taxon>
        <taxon>Chitinophagales</taxon>
        <taxon>Chitinophagaceae</taxon>
        <taxon>Chitinophaga</taxon>
    </lineage>
</organism>
<dbReference type="NCBIfam" id="TIGR04183">
    <property type="entry name" value="Por_Secre_tail"/>
    <property type="match status" value="1"/>
</dbReference>
<evidence type="ECO:0000259" key="2">
    <source>
        <dbReference type="PROSITE" id="PS50022"/>
    </source>
</evidence>
<proteinExistence type="predicted"/>
<keyword evidence="4" id="KW-1185">Reference proteome</keyword>
<evidence type="ECO:0000313" key="3">
    <source>
        <dbReference type="EMBL" id="RPD42222.1"/>
    </source>
</evidence>
<dbReference type="OrthoDB" id="624837at2"/>
<dbReference type="Gene3D" id="2.60.40.10">
    <property type="entry name" value="Immunoglobulins"/>
    <property type="match status" value="1"/>
</dbReference>
<protein>
    <submittedName>
        <fullName evidence="3">T9SS C-terminal target domain-containing protein</fullName>
    </submittedName>
</protein>
<dbReference type="Pfam" id="PF00754">
    <property type="entry name" value="F5_F8_type_C"/>
    <property type="match status" value="2"/>
</dbReference>
<dbReference type="Pfam" id="PF14099">
    <property type="entry name" value="Polysacc_lyase"/>
    <property type="match status" value="1"/>
</dbReference>
<sequence length="721" mass="77199">MLKIYLQRAICLLLLSWLMPAGLKAQVTAIADGPGNTYELLDDRGYNVESPDCGHAVKHINEVFDNTLNKYVFAFTLHRDLDDDRCGATDRQRIELRGKGGEQQGTQGSTSYYRWKFKLDANFQESPNFTHIMQLKAYGNGHGSGAPILHLTPRTTNKMEIGHPGAGGVMASASLSLFKGVWVEATVKIKHDNNGTLDFVIKRLSDGVTLLSYTNNNIDMWEDGAGYGAPKFGFYRSLTSPSYLRDETIYLADICVTKGTTNLCPSGVGSNTPPTVSITSPSSGATFTAPATVSITANAADSDGSVSKVEFFQGATKLGEDLSSPFTYTWNTVAVGNYSLTAKATDNNNGTTTSSAVNITVNAVPSCVPVAASTDDGNVAANVLDNDLNTRWSASGDPQWIQFCMSSIATVSGVKIAFYSGNVRRSLFDIQVSSNGTSWTNVATGLQSSGTSLALETFSFTPVSAKYVRILGHGNNVNAWNSYTEVQIVEQGTPACDPVTASEDDGNVPANALDDDLNTRWSASGDGQWIQFCLGTAQTVSSVQIAFYNGNTRTSTFDILVGQNGTSWTTAASGVTSNGTSTALETFNITPVSAKYVRIVGHGNSVNAWNSYTEVKINTGGSFAKMALNKPEETGDAGVVLSNYPNPFSAETKIDFELKTAGQAKLAVYDLNGRVTAVLVNGHLTAGKHSVMFRCNEIPGGMYILQLQHGGRTITRKLQKR</sequence>
<dbReference type="InterPro" id="IPR025975">
    <property type="entry name" value="Polysacc_lyase"/>
</dbReference>
<feature type="signal peptide" evidence="1">
    <location>
        <begin position="1"/>
        <end position="25"/>
    </location>
</feature>
<evidence type="ECO:0000256" key="1">
    <source>
        <dbReference type="SAM" id="SignalP"/>
    </source>
</evidence>
<feature type="domain" description="F5/8 type C" evidence="2">
    <location>
        <begin position="481"/>
        <end position="622"/>
    </location>
</feature>
<evidence type="ECO:0000313" key="4">
    <source>
        <dbReference type="Proteomes" id="UP000279089"/>
    </source>
</evidence>
<feature type="chain" id="PRO_5018260627" evidence="1">
    <location>
        <begin position="26"/>
        <end position="721"/>
    </location>
</feature>
<reference evidence="4" key="1">
    <citation type="submission" date="2018-11" db="EMBL/GenBank/DDBJ databases">
        <title>Chitinophaga lutea sp.nov., isolate from arsenic contaminated soil.</title>
        <authorList>
            <person name="Zong Y."/>
        </authorList>
    </citation>
    <scope>NUCLEOTIDE SEQUENCE [LARGE SCALE GENOMIC DNA]</scope>
    <source>
        <strain evidence="4">YLT18</strain>
    </source>
</reference>
<dbReference type="PROSITE" id="PS50022">
    <property type="entry name" value="FA58C_3"/>
    <property type="match status" value="2"/>
</dbReference>
<dbReference type="InterPro" id="IPR026444">
    <property type="entry name" value="Secre_tail"/>
</dbReference>
<dbReference type="InterPro" id="IPR000421">
    <property type="entry name" value="FA58C"/>
</dbReference>